<feature type="coiled-coil region" evidence="1">
    <location>
        <begin position="52"/>
        <end position="96"/>
    </location>
</feature>
<reference evidence="3 4" key="1">
    <citation type="submission" date="2014-04" db="EMBL/GenBank/DDBJ databases">
        <authorList>
            <consortium name="DOE Joint Genome Institute"/>
            <person name="Kuo A."/>
            <person name="Kohler A."/>
            <person name="Nagy L.G."/>
            <person name="Floudas D."/>
            <person name="Copeland A."/>
            <person name="Barry K.W."/>
            <person name="Cichocki N."/>
            <person name="Veneault-Fourrey C."/>
            <person name="LaButti K."/>
            <person name="Lindquist E.A."/>
            <person name="Lipzen A."/>
            <person name="Lundell T."/>
            <person name="Morin E."/>
            <person name="Murat C."/>
            <person name="Sun H."/>
            <person name="Tunlid A."/>
            <person name="Henrissat B."/>
            <person name="Grigoriev I.V."/>
            <person name="Hibbett D.S."/>
            <person name="Martin F."/>
            <person name="Nordberg H.P."/>
            <person name="Cantor M.N."/>
            <person name="Hua S.X."/>
        </authorList>
    </citation>
    <scope>NUCLEOTIDE SEQUENCE [LARGE SCALE GENOMIC DNA]</scope>
    <source>
        <strain evidence="3 4">Foug A</strain>
    </source>
</reference>
<evidence type="ECO:0000256" key="1">
    <source>
        <dbReference type="SAM" id="Coils"/>
    </source>
</evidence>
<feature type="region of interest" description="Disordered" evidence="2">
    <location>
        <begin position="294"/>
        <end position="335"/>
    </location>
</feature>
<sequence length="335" mass="37920">MSSGNNTDSGNNGNGANTVDWQHVALPNLIEQVDNSLEVQIAKFDKQSCHRHDKLMKRVAKQEAQKKAKEEAKRVAEEEARRLAKEEAKKKAKEDAQKRAEFQAWWKADSERKAREKAEAKVAVEAMRAQIVQKAGQGEKPKPKPKQCRAASQHAPGEEVKGWYPPCDWCWRSSNSKACSLANNVQTLTCNRCQKMKVKCHFEVSTAMMKRSASSEKRKESEMSATVVTTSPWGGEKHKRTRRAVANVASTEEIEEVLGGFSVAGPSMWLDPVVQVLDWQLGEMDMFVWEMKRMADHSDRKGKGRARPEETKEEEEKLDDREDKEEADDMSDADE</sequence>
<dbReference type="InParanoid" id="A0A0C3DN48"/>
<dbReference type="EMBL" id="KN822100">
    <property type="protein sequence ID" value="KIM57461.1"/>
    <property type="molecule type" value="Genomic_DNA"/>
</dbReference>
<evidence type="ECO:0000256" key="2">
    <source>
        <dbReference type="SAM" id="MobiDB-lite"/>
    </source>
</evidence>
<keyword evidence="4" id="KW-1185">Reference proteome</keyword>
<dbReference type="OrthoDB" id="2706629at2759"/>
<protein>
    <submittedName>
        <fullName evidence="3">Uncharacterized protein</fullName>
    </submittedName>
</protein>
<accession>A0A0C3DN48</accession>
<organism evidence="3 4">
    <name type="scientific">Scleroderma citrinum Foug A</name>
    <dbReference type="NCBI Taxonomy" id="1036808"/>
    <lineage>
        <taxon>Eukaryota</taxon>
        <taxon>Fungi</taxon>
        <taxon>Dikarya</taxon>
        <taxon>Basidiomycota</taxon>
        <taxon>Agaricomycotina</taxon>
        <taxon>Agaricomycetes</taxon>
        <taxon>Agaricomycetidae</taxon>
        <taxon>Boletales</taxon>
        <taxon>Sclerodermatineae</taxon>
        <taxon>Sclerodermataceae</taxon>
        <taxon>Scleroderma</taxon>
    </lineage>
</organism>
<feature type="region of interest" description="Disordered" evidence="2">
    <location>
        <begin position="134"/>
        <end position="157"/>
    </location>
</feature>
<feature type="compositionally biased region" description="Acidic residues" evidence="2">
    <location>
        <begin position="322"/>
        <end position="335"/>
    </location>
</feature>
<keyword evidence="1" id="KW-0175">Coiled coil</keyword>
<feature type="compositionally biased region" description="Basic and acidic residues" evidence="2">
    <location>
        <begin position="294"/>
        <end position="321"/>
    </location>
</feature>
<feature type="compositionally biased region" description="Basic and acidic residues" evidence="2">
    <location>
        <begin position="213"/>
        <end position="222"/>
    </location>
</feature>
<dbReference type="AlphaFoldDB" id="A0A0C3DN48"/>
<name>A0A0C3DN48_9AGAM</name>
<reference evidence="4" key="2">
    <citation type="submission" date="2015-01" db="EMBL/GenBank/DDBJ databases">
        <title>Evolutionary Origins and Diversification of the Mycorrhizal Mutualists.</title>
        <authorList>
            <consortium name="DOE Joint Genome Institute"/>
            <consortium name="Mycorrhizal Genomics Consortium"/>
            <person name="Kohler A."/>
            <person name="Kuo A."/>
            <person name="Nagy L.G."/>
            <person name="Floudas D."/>
            <person name="Copeland A."/>
            <person name="Barry K.W."/>
            <person name="Cichocki N."/>
            <person name="Veneault-Fourrey C."/>
            <person name="LaButti K."/>
            <person name="Lindquist E.A."/>
            <person name="Lipzen A."/>
            <person name="Lundell T."/>
            <person name="Morin E."/>
            <person name="Murat C."/>
            <person name="Riley R."/>
            <person name="Ohm R."/>
            <person name="Sun H."/>
            <person name="Tunlid A."/>
            <person name="Henrissat B."/>
            <person name="Grigoriev I.V."/>
            <person name="Hibbett D.S."/>
            <person name="Martin F."/>
        </authorList>
    </citation>
    <scope>NUCLEOTIDE SEQUENCE [LARGE SCALE GENOMIC DNA]</scope>
    <source>
        <strain evidence="4">Foug A</strain>
    </source>
</reference>
<proteinExistence type="predicted"/>
<evidence type="ECO:0000313" key="4">
    <source>
        <dbReference type="Proteomes" id="UP000053989"/>
    </source>
</evidence>
<dbReference type="Proteomes" id="UP000053989">
    <property type="component" value="Unassembled WGS sequence"/>
</dbReference>
<feature type="region of interest" description="Disordered" evidence="2">
    <location>
        <begin position="211"/>
        <end position="239"/>
    </location>
</feature>
<evidence type="ECO:0000313" key="3">
    <source>
        <dbReference type="EMBL" id="KIM57461.1"/>
    </source>
</evidence>
<gene>
    <name evidence="3" type="ORF">SCLCIDRAFT_28801</name>
</gene>
<dbReference type="HOGENOM" id="CLU_080791_0_0_1"/>
<dbReference type="STRING" id="1036808.A0A0C3DN48"/>